<evidence type="ECO:0000313" key="8">
    <source>
        <dbReference type="Proteomes" id="UP000774283"/>
    </source>
</evidence>
<dbReference type="PANTHER" id="PTHR43060:SF15">
    <property type="entry name" value="3-HYDROXYISOBUTYRATE DEHYDROGENASE-LIKE 1, MITOCHONDRIAL-RELATED"/>
    <property type="match status" value="1"/>
</dbReference>
<dbReference type="GO" id="GO:0051287">
    <property type="term" value="F:NAD binding"/>
    <property type="evidence" value="ECO:0007669"/>
    <property type="project" value="InterPro"/>
</dbReference>
<dbReference type="InterPro" id="IPR002204">
    <property type="entry name" value="3-OH-isobutyrate_DH-rel_CS"/>
</dbReference>
<proteinExistence type="inferred from homology"/>
<feature type="active site" evidence="4">
    <location>
        <position position="181"/>
    </location>
</feature>
<dbReference type="PIRSF" id="PIRSF000103">
    <property type="entry name" value="HIBADH"/>
    <property type="match status" value="1"/>
</dbReference>
<protein>
    <submittedName>
        <fullName evidence="7">NAD(P)-dependent oxidoreductase</fullName>
    </submittedName>
</protein>
<dbReference type="SUPFAM" id="SSF48179">
    <property type="entry name" value="6-phosphogluconate dehydrogenase C-terminal domain-like"/>
    <property type="match status" value="1"/>
</dbReference>
<dbReference type="Pfam" id="PF14833">
    <property type="entry name" value="NAD_binding_11"/>
    <property type="match status" value="1"/>
</dbReference>
<name>A0A9X5F9S0_9MICO</name>
<keyword evidence="3" id="KW-0520">NAD</keyword>
<dbReference type="InterPro" id="IPR008927">
    <property type="entry name" value="6-PGluconate_DH-like_C_sf"/>
</dbReference>
<dbReference type="SUPFAM" id="SSF51735">
    <property type="entry name" value="NAD(P)-binding Rossmann-fold domains"/>
    <property type="match status" value="1"/>
</dbReference>
<dbReference type="Gene3D" id="1.10.1040.10">
    <property type="entry name" value="N-(1-d-carboxylethyl)-l-norvaline Dehydrogenase, domain 2"/>
    <property type="match status" value="1"/>
</dbReference>
<reference evidence="7 8" key="1">
    <citation type="submission" date="2020-04" db="EMBL/GenBank/DDBJ databases">
        <title>MicrobeNet Type strains.</title>
        <authorList>
            <person name="Nicholson A.C."/>
        </authorList>
    </citation>
    <scope>NUCLEOTIDE SEQUENCE [LARGE SCALE GENOMIC DNA]</scope>
    <source>
        <strain evidence="7 8">ATCC BAA-789</strain>
    </source>
</reference>
<evidence type="ECO:0000313" key="7">
    <source>
        <dbReference type="EMBL" id="NKX92441.1"/>
    </source>
</evidence>
<evidence type="ECO:0000256" key="2">
    <source>
        <dbReference type="ARBA" id="ARBA00023002"/>
    </source>
</evidence>
<dbReference type="Proteomes" id="UP000774283">
    <property type="component" value="Unassembled WGS sequence"/>
</dbReference>
<dbReference type="Pfam" id="PF03446">
    <property type="entry name" value="NAD_binding_2"/>
    <property type="match status" value="1"/>
</dbReference>
<accession>A0A9X5F9S0</accession>
<dbReference type="Gene3D" id="3.40.50.720">
    <property type="entry name" value="NAD(P)-binding Rossmann-like Domain"/>
    <property type="match status" value="1"/>
</dbReference>
<organism evidence="7 8">
    <name type="scientific">Sanguibacter hominis ATCC BAA-789</name>
    <dbReference type="NCBI Taxonomy" id="1312740"/>
    <lineage>
        <taxon>Bacteria</taxon>
        <taxon>Bacillati</taxon>
        <taxon>Actinomycetota</taxon>
        <taxon>Actinomycetes</taxon>
        <taxon>Micrococcales</taxon>
        <taxon>Sanguibacteraceae</taxon>
        <taxon>Sanguibacter</taxon>
    </lineage>
</organism>
<evidence type="ECO:0000259" key="6">
    <source>
        <dbReference type="Pfam" id="PF14833"/>
    </source>
</evidence>
<gene>
    <name evidence="7" type="ORF">HF995_03985</name>
</gene>
<dbReference type="InterPro" id="IPR015815">
    <property type="entry name" value="HIBADH-related"/>
</dbReference>
<comment type="caution">
    <text evidence="7">The sequence shown here is derived from an EMBL/GenBank/DDBJ whole genome shotgun (WGS) entry which is preliminary data.</text>
</comment>
<feature type="domain" description="6-phosphogluconate dehydrogenase NADP-binding" evidence="5">
    <location>
        <begin position="9"/>
        <end position="167"/>
    </location>
</feature>
<dbReference type="InterPro" id="IPR029154">
    <property type="entry name" value="HIBADH-like_NADP-bd"/>
</dbReference>
<dbReference type="PROSITE" id="PS00895">
    <property type="entry name" value="3_HYDROXYISOBUT_DH"/>
    <property type="match status" value="1"/>
</dbReference>
<dbReference type="GO" id="GO:0016491">
    <property type="term" value="F:oxidoreductase activity"/>
    <property type="evidence" value="ECO:0007669"/>
    <property type="project" value="UniProtKB-KW"/>
</dbReference>
<keyword evidence="8" id="KW-1185">Reference proteome</keyword>
<dbReference type="InterPro" id="IPR013328">
    <property type="entry name" value="6PGD_dom2"/>
</dbReference>
<keyword evidence="2" id="KW-0560">Oxidoreductase</keyword>
<dbReference type="EMBL" id="JAAXOW010000001">
    <property type="protein sequence ID" value="NKX92441.1"/>
    <property type="molecule type" value="Genomic_DNA"/>
</dbReference>
<evidence type="ECO:0000256" key="3">
    <source>
        <dbReference type="ARBA" id="ARBA00023027"/>
    </source>
</evidence>
<evidence type="ECO:0000256" key="4">
    <source>
        <dbReference type="PIRSR" id="PIRSR000103-1"/>
    </source>
</evidence>
<dbReference type="GO" id="GO:0050661">
    <property type="term" value="F:NADP binding"/>
    <property type="evidence" value="ECO:0007669"/>
    <property type="project" value="InterPro"/>
</dbReference>
<dbReference type="AlphaFoldDB" id="A0A9X5F9S0"/>
<dbReference type="GO" id="GO:0016054">
    <property type="term" value="P:organic acid catabolic process"/>
    <property type="evidence" value="ECO:0007669"/>
    <property type="project" value="UniProtKB-ARBA"/>
</dbReference>
<sequence length="305" mass="30889">MDAQAIEGDVGFVGLGTMGAPMAGHLLRALGPGRLHVTARRRDAAADLVASGAVWHATAREVAAASTTVVLMVPDLPQVRQLLEGPDGLLAGAGDDLLVIVSSTSSPRGVRDLDAELRSRTASAVRVVDAPVSGGEEGAQVGSLAIMVGGPEGDAARACATLAPCGRPEHLGPLGAGQVAKACNQMIVAATVTALGEASVLAERAGLDVARLLALLGTGYAGSRILDVKARRFAEHDHSPSGAAKFMVKDLGFATEEAARTGTGTPQLDVLRSVFADLTDAGLGEQDTAVVQAWIGQLARSTAVA</sequence>
<dbReference type="PANTHER" id="PTHR43060">
    <property type="entry name" value="3-HYDROXYISOBUTYRATE DEHYDROGENASE-LIKE 1, MITOCHONDRIAL-RELATED"/>
    <property type="match status" value="1"/>
</dbReference>
<dbReference type="InterPro" id="IPR036291">
    <property type="entry name" value="NAD(P)-bd_dom_sf"/>
</dbReference>
<comment type="similarity">
    <text evidence="1">Belongs to the HIBADH-related family.</text>
</comment>
<feature type="domain" description="3-hydroxyisobutyrate dehydrogenase-like NAD-binding" evidence="6">
    <location>
        <begin position="175"/>
        <end position="292"/>
    </location>
</feature>
<evidence type="ECO:0000256" key="1">
    <source>
        <dbReference type="ARBA" id="ARBA00009080"/>
    </source>
</evidence>
<evidence type="ECO:0000259" key="5">
    <source>
        <dbReference type="Pfam" id="PF03446"/>
    </source>
</evidence>
<dbReference type="InterPro" id="IPR006115">
    <property type="entry name" value="6PGDH_NADP-bd"/>
</dbReference>
<dbReference type="RefSeq" id="WP_168446475.1">
    <property type="nucleotide sequence ID" value="NZ_JAAXOW010000001.1"/>
</dbReference>